<accession>A0A385D1P9</accession>
<reference evidence="3" key="1">
    <citation type="submission" date="2018-07" db="EMBL/GenBank/DDBJ databases">
        <authorList>
            <person name="Byford A.D."/>
            <person name="Nguyen L.Q."/>
            <person name="Alvarez I.A."/>
            <person name="Bhandari M."/>
            <person name="Desselle J.R."/>
            <person name="Duong Q.-N.N."/>
            <person name="Dupree A.F."/>
            <person name="Feroben K.E."/>
            <person name="Garrison M.E."/>
            <person name="Higginbotham J.L."/>
            <person name="Hunter C.W."/>
            <person name="Knight B.A."/>
            <person name="Lee J.A."/>
            <person name="Lewis I.C."/>
            <person name="Long E.L."/>
            <person name="Rimal A."/>
            <person name="Sinnasone S."/>
            <person name="Tandukar J."/>
            <person name="Willis C.E."/>
            <person name="Nguyen A.V."/>
            <person name="Hancock A.M."/>
            <person name="Dicus A.P."/>
            <person name="Gallien G.E."/>
            <person name="Weidemeier A.M.D."/>
            <person name="Gissendanner C.R."/>
            <person name="Findley A.M."/>
            <person name="Bollivar D.W."/>
            <person name="Garlena R.A."/>
            <person name="Russell D.A."/>
            <person name="Pope W.H."/>
            <person name="Jacobs-Sera D."/>
            <person name="Hatfull G.F."/>
        </authorList>
    </citation>
    <scope>NUCLEOTIDE SEQUENCE [LARGE SCALE GENOMIC DNA]</scope>
</reference>
<dbReference type="EMBL" id="MH697580">
    <property type="protein sequence ID" value="AXQ51851.1"/>
    <property type="molecule type" value="Genomic_DNA"/>
</dbReference>
<sequence>MPKYRVAFAAKKGQNIGDVVELSEDDAQGLVRYGRLVRIEDEDAAKVEPARAGRNRRAAKAQAAQDGADGDDTGAGAGD</sequence>
<organism evidence="2 3">
    <name type="scientific">Gordonia phage Catfish</name>
    <dbReference type="NCBI Taxonomy" id="2301538"/>
    <lineage>
        <taxon>Viruses</taxon>
        <taxon>Duplodnaviria</taxon>
        <taxon>Heunggongvirae</taxon>
        <taxon>Uroviricota</taxon>
        <taxon>Caudoviricetes</taxon>
        <taxon>Ruthgordonvirinae</taxon>
        <taxon>Catfishvirus</taxon>
        <taxon>Catfishvirus catfish</taxon>
    </lineage>
</organism>
<name>A0A385D1P9_9CAUD</name>
<proteinExistence type="predicted"/>
<evidence type="ECO:0000256" key="1">
    <source>
        <dbReference type="SAM" id="MobiDB-lite"/>
    </source>
</evidence>
<evidence type="ECO:0000313" key="3">
    <source>
        <dbReference type="Proteomes" id="UP000264051"/>
    </source>
</evidence>
<gene>
    <name evidence="2" type="primary">14</name>
    <name evidence="2" type="ORF">SEA_CATFISH_14</name>
</gene>
<dbReference type="KEGG" id="vg:63911540"/>
<evidence type="ECO:0000313" key="2">
    <source>
        <dbReference type="EMBL" id="AXQ51851.1"/>
    </source>
</evidence>
<dbReference type="Proteomes" id="UP000264051">
    <property type="component" value="Segment"/>
</dbReference>
<keyword evidence="3" id="KW-1185">Reference proteome</keyword>
<dbReference type="GeneID" id="63911540"/>
<dbReference type="RefSeq" id="YP_010050804.1">
    <property type="nucleotide sequence ID" value="NC_054434.1"/>
</dbReference>
<feature type="region of interest" description="Disordered" evidence="1">
    <location>
        <begin position="46"/>
        <end position="79"/>
    </location>
</feature>
<protein>
    <submittedName>
        <fullName evidence="2">Uncharacterized protein</fullName>
    </submittedName>
</protein>